<dbReference type="EMBL" id="AYCK01016385">
    <property type="status" value="NOT_ANNOTATED_CDS"/>
    <property type="molecule type" value="Genomic_DNA"/>
</dbReference>
<dbReference type="SUPFAM" id="SSF47473">
    <property type="entry name" value="EF-hand"/>
    <property type="match status" value="1"/>
</dbReference>
<evidence type="ECO:0000256" key="1">
    <source>
        <dbReference type="ARBA" id="ARBA00004611"/>
    </source>
</evidence>
<dbReference type="Gene3D" id="1.10.238.10">
    <property type="entry name" value="EF-hand"/>
    <property type="match status" value="1"/>
</dbReference>
<evidence type="ECO:0000256" key="6">
    <source>
        <dbReference type="ARBA" id="ARBA00022846"/>
    </source>
</evidence>
<evidence type="ECO:0000259" key="10">
    <source>
        <dbReference type="PROSITE" id="PS50222"/>
    </source>
</evidence>
<keyword evidence="3" id="KW-0479">Metal-binding</keyword>
<protein>
    <recommendedName>
        <fullName evidence="10">EF-hand domain-containing protein</fullName>
    </recommendedName>
</protein>
<keyword evidence="12" id="KW-1185">Reference proteome</keyword>
<dbReference type="InterPro" id="IPR057428">
    <property type="entry name" value="EFHB_EF-hand_C"/>
</dbReference>
<accession>A0A087XEC2</accession>
<dbReference type="PANTHER" id="PTHR12086:SF12">
    <property type="entry name" value="EF-HAND DOMAIN-CONTAINING FAMILY MEMBER B"/>
    <property type="match status" value="1"/>
</dbReference>
<dbReference type="PROSITE" id="PS00018">
    <property type="entry name" value="EF_HAND_1"/>
    <property type="match status" value="1"/>
</dbReference>
<evidence type="ECO:0000256" key="4">
    <source>
        <dbReference type="ARBA" id="ARBA00022737"/>
    </source>
</evidence>
<dbReference type="EMBL" id="AYCK01016386">
    <property type="status" value="NOT_ANNOTATED_CDS"/>
    <property type="molecule type" value="Genomic_DNA"/>
</dbReference>
<dbReference type="CDD" id="cd00051">
    <property type="entry name" value="EFh"/>
    <property type="match status" value="1"/>
</dbReference>
<keyword evidence="9" id="KW-0966">Cell projection</keyword>
<comment type="subcellular location">
    <subcellularLocation>
        <location evidence="1">Cytoplasm</location>
        <location evidence="1">Cytoskeleton</location>
        <location evidence="1">Flagellum axoneme</location>
    </subcellularLocation>
</comment>
<dbReference type="eggNOG" id="ENOG502QV2M">
    <property type="taxonomic scope" value="Eukaryota"/>
</dbReference>
<reference evidence="12" key="1">
    <citation type="submission" date="2013-10" db="EMBL/GenBank/DDBJ databases">
        <authorList>
            <person name="Schartl M."/>
            <person name="Warren W."/>
        </authorList>
    </citation>
    <scope>NUCLEOTIDE SEQUENCE [LARGE SCALE GENOMIC DNA]</scope>
    <source>
        <strain evidence="12">female</strain>
    </source>
</reference>
<evidence type="ECO:0000256" key="9">
    <source>
        <dbReference type="ARBA" id="ARBA00023273"/>
    </source>
</evidence>
<evidence type="ECO:0000313" key="12">
    <source>
        <dbReference type="Proteomes" id="UP000028760"/>
    </source>
</evidence>
<keyword evidence="2" id="KW-0963">Cytoplasm</keyword>
<dbReference type="STRING" id="48698.ENSPFOP00000004125"/>
<dbReference type="Ensembl" id="ENSPFOT00000004133.2">
    <property type="protein sequence ID" value="ENSPFOP00000004125.2"/>
    <property type="gene ID" value="ENSPFOG00000004265.2"/>
</dbReference>
<evidence type="ECO:0000256" key="8">
    <source>
        <dbReference type="ARBA" id="ARBA00023212"/>
    </source>
</evidence>
<dbReference type="Pfam" id="PF13499">
    <property type="entry name" value="EF-hand_7"/>
    <property type="match status" value="1"/>
</dbReference>
<keyword evidence="5" id="KW-0106">Calcium</keyword>
<reference evidence="11" key="2">
    <citation type="submission" date="2025-08" db="UniProtKB">
        <authorList>
            <consortium name="Ensembl"/>
        </authorList>
    </citation>
    <scope>IDENTIFICATION</scope>
</reference>
<dbReference type="AlphaFoldDB" id="A0A087XEC2"/>
<evidence type="ECO:0000313" key="11">
    <source>
        <dbReference type="Ensembl" id="ENSPFOP00000004125.2"/>
    </source>
</evidence>
<dbReference type="GeneTree" id="ENSGT00940000168259"/>
<dbReference type="Pfam" id="PF25325">
    <property type="entry name" value="EF-hand_EFHB_C"/>
    <property type="match status" value="1"/>
</dbReference>
<dbReference type="PANTHER" id="PTHR12086">
    <property type="entry name" value="EF-HAND DOMAIN C-TERMINAL CONTAINING PROTEIN"/>
    <property type="match status" value="1"/>
</dbReference>
<feature type="domain" description="EF-hand" evidence="10">
    <location>
        <begin position="323"/>
        <end position="358"/>
    </location>
</feature>
<feature type="domain" description="EF-hand" evidence="10">
    <location>
        <begin position="287"/>
        <end position="322"/>
    </location>
</feature>
<evidence type="ECO:0000256" key="3">
    <source>
        <dbReference type="ARBA" id="ARBA00022723"/>
    </source>
</evidence>
<dbReference type="Proteomes" id="UP000028760">
    <property type="component" value="Unassembled WGS sequence"/>
</dbReference>
<dbReference type="InterPro" id="IPR040193">
    <property type="entry name" value="EFHC1/EFHC2/EFHB"/>
</dbReference>
<evidence type="ECO:0000256" key="7">
    <source>
        <dbReference type="ARBA" id="ARBA00023069"/>
    </source>
</evidence>
<reference evidence="11" key="3">
    <citation type="submission" date="2025-09" db="UniProtKB">
        <authorList>
            <consortium name="Ensembl"/>
        </authorList>
    </citation>
    <scope>IDENTIFICATION</scope>
</reference>
<dbReference type="OMA" id="DKVVREY"/>
<organism evidence="11 12">
    <name type="scientific">Poecilia formosa</name>
    <name type="common">Amazon molly</name>
    <name type="synonym">Limia formosa</name>
    <dbReference type="NCBI Taxonomy" id="48698"/>
    <lineage>
        <taxon>Eukaryota</taxon>
        <taxon>Metazoa</taxon>
        <taxon>Chordata</taxon>
        <taxon>Craniata</taxon>
        <taxon>Vertebrata</taxon>
        <taxon>Euteleostomi</taxon>
        <taxon>Actinopterygii</taxon>
        <taxon>Neopterygii</taxon>
        <taxon>Teleostei</taxon>
        <taxon>Neoteleostei</taxon>
        <taxon>Acanthomorphata</taxon>
        <taxon>Ovalentaria</taxon>
        <taxon>Atherinomorphae</taxon>
        <taxon>Cyprinodontiformes</taxon>
        <taxon>Poeciliidae</taxon>
        <taxon>Poeciliinae</taxon>
        <taxon>Poecilia</taxon>
    </lineage>
</organism>
<sequence>KLKPIEQTTKGCLQEISYNQPPTPPRVKLFRRTIHAGPLATRRPLWRVTDPEVIKAMVHGIRTSSTDSGDDLIYPPEKSIFQHKINELNESVYASSKVLLGRTPAPFSELPDWINEGTTFGDKVVREYEMGEVLFPPKTAEELALEGQEGQKAPIFSHYSDESMNIGKFDFSDVHKDKTFGNPTPHCNNGHYAAKTIHWIGEPYKKRSGNKEKLALETGNTSCLRGRKKTPLPVPPGHTFGYAPPVDPWGAGDLLHNAEPGTFLRGPDWQRSAIGVARQFLKKVNFNNFPSLLKAFQYYDKKGRGLIDREDLWSVCREFNLTLNGKLLDDLMEYCDEDKDGFLNFVEFANFLTYKDMMPIRVSMNDMISSDLPKFIPSLALYGPDDLVPVEPGSSKNTIRTIRKPRRDADYVSSTSEELPTSSGRTYGIPSIRYDLLPPLVRRISDRTDYGDLATLPELLHPSLHDFHGVDAKHYFGPRTKQEIEEIFKNIGVNISDETFEEAWKLTSMKKPSGEVSVELFRQTLKELNAMYLFFC</sequence>
<dbReference type="InterPro" id="IPR011992">
    <property type="entry name" value="EF-hand-dom_pair"/>
</dbReference>
<dbReference type="InterPro" id="IPR002048">
    <property type="entry name" value="EF_hand_dom"/>
</dbReference>
<dbReference type="GO" id="GO:0005509">
    <property type="term" value="F:calcium ion binding"/>
    <property type="evidence" value="ECO:0007669"/>
    <property type="project" value="InterPro"/>
</dbReference>
<dbReference type="PROSITE" id="PS50222">
    <property type="entry name" value="EF_HAND_2"/>
    <property type="match status" value="2"/>
</dbReference>
<keyword evidence="4" id="KW-0677">Repeat</keyword>
<name>A0A087XEC2_POEFO</name>
<evidence type="ECO:0000256" key="5">
    <source>
        <dbReference type="ARBA" id="ARBA00022837"/>
    </source>
</evidence>
<dbReference type="InterPro" id="IPR018247">
    <property type="entry name" value="EF_Hand_1_Ca_BS"/>
</dbReference>
<keyword evidence="7" id="KW-0969">Cilium</keyword>
<proteinExistence type="predicted"/>
<keyword evidence="6" id="KW-0282">Flagellum</keyword>
<keyword evidence="8" id="KW-0206">Cytoskeleton</keyword>
<evidence type="ECO:0000256" key="2">
    <source>
        <dbReference type="ARBA" id="ARBA00022490"/>
    </source>
</evidence>